<dbReference type="Proteomes" id="UP000295573">
    <property type="component" value="Unassembled WGS sequence"/>
</dbReference>
<keyword evidence="3" id="KW-1185">Reference proteome</keyword>
<dbReference type="PROSITE" id="PS51257">
    <property type="entry name" value="PROKAR_LIPOPROTEIN"/>
    <property type="match status" value="1"/>
</dbReference>
<dbReference type="InterPro" id="IPR011047">
    <property type="entry name" value="Quinoprotein_ADH-like_sf"/>
</dbReference>
<organism evidence="2 3">
    <name type="scientific">Kribbella antiqua</name>
    <dbReference type="NCBI Taxonomy" id="2512217"/>
    <lineage>
        <taxon>Bacteria</taxon>
        <taxon>Bacillati</taxon>
        <taxon>Actinomycetota</taxon>
        <taxon>Actinomycetes</taxon>
        <taxon>Propionibacteriales</taxon>
        <taxon>Kribbellaceae</taxon>
        <taxon>Kribbella</taxon>
    </lineage>
</organism>
<protein>
    <recommendedName>
        <fullName evidence="4">Pyrroloquinoline-quinone binding quinoprotein</fullName>
    </recommendedName>
</protein>
<name>A0A4R2I468_9ACTN</name>
<evidence type="ECO:0000313" key="2">
    <source>
        <dbReference type="EMBL" id="TCO38971.1"/>
    </source>
</evidence>
<dbReference type="AlphaFoldDB" id="A0A4R2I468"/>
<dbReference type="SUPFAM" id="SSF50998">
    <property type="entry name" value="Quinoprotein alcohol dehydrogenase-like"/>
    <property type="match status" value="1"/>
</dbReference>
<feature type="chain" id="PRO_5039003575" description="Pyrroloquinoline-quinone binding quinoprotein" evidence="1">
    <location>
        <begin position="20"/>
        <end position="372"/>
    </location>
</feature>
<proteinExistence type="predicted"/>
<evidence type="ECO:0000313" key="3">
    <source>
        <dbReference type="Proteomes" id="UP000295573"/>
    </source>
</evidence>
<dbReference type="EMBL" id="SLWR01000019">
    <property type="protein sequence ID" value="TCO38971.1"/>
    <property type="molecule type" value="Genomic_DNA"/>
</dbReference>
<accession>A0A4R2I468</accession>
<dbReference type="OrthoDB" id="3731377at2"/>
<sequence>MRRLAAAAALTAAALILTACNDSKGSTPSPVAWTKVDVGAEPVVLTEHGGQLLVGLRDRGAKVVPQLVVLDGDQRKKVTVTPSPQSPYAFEAIWYSIAYDGKRLLALGGAAGGAHSNTRWTVWTGTLDKGLVEHPQTFETFGGQTAGQLFSAVITPSGGALLGSWGGVETGNDASVWLPQGETKWVRQNPAKTALQSTPSLLVGGSYGTTLGEGILLVGSQVRLAPNVVAQEAAIWRSTKLNQGWSRMALPEPGDRSQALTATCTTSCVISGYVDGQLALWQLDEKGSAKRLTSVPSIPVGDKDKLPPPIVDGDRIVQIVAQDNKVKVLTYRDGGWTVQESTGAEGAVADAVLTEGKVYLIAGNALWTTTLS</sequence>
<evidence type="ECO:0000256" key="1">
    <source>
        <dbReference type="SAM" id="SignalP"/>
    </source>
</evidence>
<gene>
    <name evidence="2" type="ORF">EV646_11913</name>
</gene>
<feature type="signal peptide" evidence="1">
    <location>
        <begin position="1"/>
        <end position="19"/>
    </location>
</feature>
<keyword evidence="1" id="KW-0732">Signal</keyword>
<comment type="caution">
    <text evidence="2">The sequence shown here is derived from an EMBL/GenBank/DDBJ whole genome shotgun (WGS) entry which is preliminary data.</text>
</comment>
<reference evidence="2 3" key="1">
    <citation type="journal article" date="2015" name="Stand. Genomic Sci.">
        <title>Genomic Encyclopedia of Bacterial and Archaeal Type Strains, Phase III: the genomes of soil and plant-associated and newly described type strains.</title>
        <authorList>
            <person name="Whitman W.B."/>
            <person name="Woyke T."/>
            <person name="Klenk H.P."/>
            <person name="Zhou Y."/>
            <person name="Lilburn T.G."/>
            <person name="Beck B.J."/>
            <person name="De Vos P."/>
            <person name="Vandamme P."/>
            <person name="Eisen J.A."/>
            <person name="Garrity G."/>
            <person name="Hugenholtz P."/>
            <person name="Kyrpides N.C."/>
        </authorList>
    </citation>
    <scope>NUCLEOTIDE SEQUENCE [LARGE SCALE GENOMIC DNA]</scope>
    <source>
        <strain evidence="2 3">VKM Ac-2541</strain>
    </source>
</reference>
<dbReference type="RefSeq" id="WP_132157180.1">
    <property type="nucleotide sequence ID" value="NZ_SLWR01000019.1"/>
</dbReference>
<evidence type="ECO:0008006" key="4">
    <source>
        <dbReference type="Google" id="ProtNLM"/>
    </source>
</evidence>